<organism evidence="1 2">
    <name type="scientific">Neophaeococcomyces mojaviensis</name>
    <dbReference type="NCBI Taxonomy" id="3383035"/>
    <lineage>
        <taxon>Eukaryota</taxon>
        <taxon>Fungi</taxon>
        <taxon>Dikarya</taxon>
        <taxon>Ascomycota</taxon>
        <taxon>Pezizomycotina</taxon>
        <taxon>Eurotiomycetes</taxon>
        <taxon>Chaetothyriomycetidae</taxon>
        <taxon>Chaetothyriales</taxon>
        <taxon>Chaetothyriales incertae sedis</taxon>
        <taxon>Neophaeococcomyces</taxon>
    </lineage>
</organism>
<evidence type="ECO:0000313" key="2">
    <source>
        <dbReference type="Proteomes" id="UP001172386"/>
    </source>
</evidence>
<comment type="caution">
    <text evidence="1">The sequence shown here is derived from an EMBL/GenBank/DDBJ whole genome shotgun (WGS) entry which is preliminary data.</text>
</comment>
<evidence type="ECO:0000313" key="1">
    <source>
        <dbReference type="EMBL" id="KAJ9655314.1"/>
    </source>
</evidence>
<proteinExistence type="predicted"/>
<dbReference type="EMBL" id="JAPDRQ010000099">
    <property type="protein sequence ID" value="KAJ9655314.1"/>
    <property type="molecule type" value="Genomic_DNA"/>
</dbReference>
<sequence length="496" mass="53688">MAASLEAAPLLKQASTTKTNGEAPNGSLQNYDTIPTGYEVDVLPVGVTSAKAEAKLLARYSAPLVITYVLQYSYTFVTVLVAGRLGTAELAAASLASMFSNITGLAIYEGLATSLDTLTSQAFGAGKKHLVGLHVQRMIALTLLVTIPIGMIWICSPWILARLVPEKEVAYLAGDFLRFYLIGAPGYGVFEAVKRFTQAQGDFVGPMTTALVCAPLNIFWNWLLVFRLGLGFRGAGIAVSISNLTQPLVFMLYVRLFCPDALQCWPGLHFKRTLHNWGPMVKLSIPGVVAILSEWLAFDILTFSASYLSTEHLAAQSVVMTISVAMYHIPFPTSVAASTRFGNLIGFGDLPSARIAFNTYYAIFIGIGIFDIILVTALRHVIAQVFTDDAAVRRLVVGVLPIVAAAQLFDATCALSNGLTRGLGRQMIAGCINFGVYYLFGIPLSLLLTFGPPHLELIGLWVGPLTGLGLTALILYLYMRASNWEKATEEARQREE</sequence>
<protein>
    <submittedName>
        <fullName evidence="1">Uncharacterized protein</fullName>
    </submittedName>
</protein>
<keyword evidence="2" id="KW-1185">Reference proteome</keyword>
<gene>
    <name evidence="1" type="ORF">H2198_005769</name>
</gene>
<accession>A0ACC3A4X1</accession>
<dbReference type="Proteomes" id="UP001172386">
    <property type="component" value="Unassembled WGS sequence"/>
</dbReference>
<reference evidence="1" key="1">
    <citation type="submission" date="2022-10" db="EMBL/GenBank/DDBJ databases">
        <title>Culturing micro-colonial fungi from biological soil crusts in the Mojave desert and describing Neophaeococcomyces mojavensis, and introducing the new genera and species Taxawa tesnikishii.</title>
        <authorList>
            <person name="Kurbessoian T."/>
            <person name="Stajich J.E."/>
        </authorList>
    </citation>
    <scope>NUCLEOTIDE SEQUENCE</scope>
    <source>
        <strain evidence="1">JES_112</strain>
    </source>
</reference>
<name>A0ACC3A4X1_9EURO</name>